<dbReference type="SMART" id="SM01075">
    <property type="entry name" value="CDT1"/>
    <property type="match status" value="1"/>
</dbReference>
<evidence type="ECO:0000313" key="6">
    <source>
        <dbReference type="Proteomes" id="UP001176961"/>
    </source>
</evidence>
<feature type="region of interest" description="Disordered" evidence="3">
    <location>
        <begin position="109"/>
        <end position="149"/>
    </location>
</feature>
<keyword evidence="6" id="KW-1185">Reference proteome</keyword>
<evidence type="ECO:0000313" key="5">
    <source>
        <dbReference type="EMBL" id="CAJ0592596.1"/>
    </source>
</evidence>
<dbReference type="GO" id="GO:0070182">
    <property type="term" value="F:DNA polymerase binding"/>
    <property type="evidence" value="ECO:0007669"/>
    <property type="project" value="TreeGrafter"/>
</dbReference>
<dbReference type="InterPro" id="IPR014939">
    <property type="entry name" value="CDT1_Gemini-bd-like"/>
</dbReference>
<dbReference type="GO" id="GO:0071163">
    <property type="term" value="P:DNA replication preinitiation complex assembly"/>
    <property type="evidence" value="ECO:0007669"/>
    <property type="project" value="InterPro"/>
</dbReference>
<keyword evidence="2" id="KW-0131">Cell cycle</keyword>
<dbReference type="GO" id="GO:0005634">
    <property type="term" value="C:nucleus"/>
    <property type="evidence" value="ECO:0007669"/>
    <property type="project" value="TreeGrafter"/>
</dbReference>
<dbReference type="PANTHER" id="PTHR28637">
    <property type="entry name" value="DNA REPLICATION FACTOR CDT1"/>
    <property type="match status" value="1"/>
</dbReference>
<dbReference type="InterPro" id="IPR045173">
    <property type="entry name" value="Cdt1"/>
</dbReference>
<dbReference type="InterPro" id="IPR038090">
    <property type="entry name" value="Cdt1_C_WH_dom_sf"/>
</dbReference>
<evidence type="ECO:0000256" key="3">
    <source>
        <dbReference type="SAM" id="MobiDB-lite"/>
    </source>
</evidence>
<proteinExistence type="inferred from homology"/>
<evidence type="ECO:0000259" key="4">
    <source>
        <dbReference type="SMART" id="SM01075"/>
    </source>
</evidence>
<feature type="domain" description="CDT1 Geminin-binding" evidence="4">
    <location>
        <begin position="317"/>
        <end position="524"/>
    </location>
</feature>
<dbReference type="GO" id="GO:0030174">
    <property type="term" value="P:regulation of DNA-templated DNA replication initiation"/>
    <property type="evidence" value="ECO:0007669"/>
    <property type="project" value="InterPro"/>
</dbReference>
<sequence length="739" mass="83523">MSCRSTRSRSTKITLNEPVEQTRKITDVFKVTRGRGKAQKKILSDGVSTHSSKILQETIVDVQSSTSTIPPSIVSESACSPPKRAKKNTDATIVRSARKVLFNLPVSNEAINPPKQENVEENQEDEMQIKQERESVPAEKSTSEAKTERVEVATMGDSSNVVVEKKDIVTNPLLAKAEELGNKLASVGTQNKVRSKVRTVAELQAMLAEKAGLQKLHEQSQKNKSKQVEDHVHLLKSPVKAVPVGKAVVAKSKARHTKERTKPSVSNVPEYVLPTHVTPAKREAVEEDEIEEKRHVFEYGKASRLIEEVKNNSTLPLPLQYERLLESFQSCDRVVSIYTTQGRRCVVSEIQKNVEKNTQISFTRKNLAQIVHVYPTSYDLRLEKRWNPFGGESKCGKFDLVMSANLTDDLTGYMLPDTPVKVEEPPLPGVTPNKLLSPRKKVVNVVPRDPILDARPRLEGWRMTCRSHIFRHKLVEIAKHFHKKFMEKIGLFMSETEYSKLRRFHPKFDLDTECERIPEAEIPDVPQDNVDRHLQMRDYLATVDNSVPLPSSVDNVLEELKSPVKKVISSATAVPLSPRQFAEKQASKPKGAMSLMERIRAKEEAKKAAEKLRDPTTDRRVELLQRILHGLLRCITTYFAFKKVRSMEINILSEQINKSQSAMNRALVIEHVTLLCEIAPNMVILTEISGKKYLRLEQNDYSTLEKVVKDELARLQNDQQQKIAGLNVDSKKPAARALF</sequence>
<dbReference type="GO" id="GO:0000076">
    <property type="term" value="P:DNA replication checkpoint signaling"/>
    <property type="evidence" value="ECO:0007669"/>
    <property type="project" value="TreeGrafter"/>
</dbReference>
<dbReference type="SUPFAM" id="SSF46785">
    <property type="entry name" value="Winged helix' DNA-binding domain"/>
    <property type="match status" value="1"/>
</dbReference>
<dbReference type="GO" id="GO:0000278">
    <property type="term" value="P:mitotic cell cycle"/>
    <property type="evidence" value="ECO:0007669"/>
    <property type="project" value="TreeGrafter"/>
</dbReference>
<dbReference type="Proteomes" id="UP001176961">
    <property type="component" value="Unassembled WGS sequence"/>
</dbReference>
<evidence type="ECO:0000256" key="1">
    <source>
        <dbReference type="ARBA" id="ARBA00008356"/>
    </source>
</evidence>
<dbReference type="GO" id="GO:0003677">
    <property type="term" value="F:DNA binding"/>
    <property type="evidence" value="ECO:0007669"/>
    <property type="project" value="InterPro"/>
</dbReference>
<dbReference type="Pfam" id="PF16679">
    <property type="entry name" value="CDT1_C"/>
    <property type="match status" value="1"/>
</dbReference>
<dbReference type="Pfam" id="PF08839">
    <property type="entry name" value="CDT1"/>
    <property type="match status" value="1"/>
</dbReference>
<dbReference type="InterPro" id="IPR036390">
    <property type="entry name" value="WH_DNA-bd_sf"/>
</dbReference>
<comment type="caution">
    <text evidence="5">The sequence shown here is derived from an EMBL/GenBank/DDBJ whole genome shotgun (WGS) entry which is preliminary data.</text>
</comment>
<dbReference type="Gene3D" id="1.10.10.1420">
    <property type="entry name" value="DNA replication factor Cdt1, C-terminal WH domain"/>
    <property type="match status" value="1"/>
</dbReference>
<evidence type="ECO:0000256" key="2">
    <source>
        <dbReference type="ARBA" id="ARBA00023306"/>
    </source>
</evidence>
<accession>A0AA36DTQ7</accession>
<feature type="compositionally biased region" description="Basic and acidic residues" evidence="3">
    <location>
        <begin position="127"/>
        <end position="149"/>
    </location>
</feature>
<gene>
    <name evidence="5" type="ORF">CYNAS_LOCUS4579</name>
</gene>
<dbReference type="PANTHER" id="PTHR28637:SF1">
    <property type="entry name" value="DNA REPLICATION FACTOR CDT1"/>
    <property type="match status" value="1"/>
</dbReference>
<dbReference type="AlphaFoldDB" id="A0AA36DTQ7"/>
<dbReference type="InterPro" id="IPR032054">
    <property type="entry name" value="Cdt1_C"/>
</dbReference>
<comment type="similarity">
    <text evidence="1">Belongs to the Cdt1 family.</text>
</comment>
<name>A0AA36DTQ7_CYLNA</name>
<organism evidence="5 6">
    <name type="scientific">Cylicocyclus nassatus</name>
    <name type="common">Nematode worm</name>
    <dbReference type="NCBI Taxonomy" id="53992"/>
    <lineage>
        <taxon>Eukaryota</taxon>
        <taxon>Metazoa</taxon>
        <taxon>Ecdysozoa</taxon>
        <taxon>Nematoda</taxon>
        <taxon>Chromadorea</taxon>
        <taxon>Rhabditida</taxon>
        <taxon>Rhabditina</taxon>
        <taxon>Rhabditomorpha</taxon>
        <taxon>Strongyloidea</taxon>
        <taxon>Strongylidae</taxon>
        <taxon>Cylicocyclus</taxon>
    </lineage>
</organism>
<protein>
    <recommendedName>
        <fullName evidence="4">CDT1 Geminin-binding domain-containing protein</fullName>
    </recommendedName>
</protein>
<dbReference type="EMBL" id="CATQJL010000112">
    <property type="protein sequence ID" value="CAJ0592596.1"/>
    <property type="molecule type" value="Genomic_DNA"/>
</dbReference>
<reference evidence="5" key="1">
    <citation type="submission" date="2023-07" db="EMBL/GenBank/DDBJ databases">
        <authorList>
            <consortium name="CYATHOMIX"/>
        </authorList>
    </citation>
    <scope>NUCLEOTIDE SEQUENCE</scope>
    <source>
        <strain evidence="5">N/A</strain>
    </source>
</reference>